<dbReference type="VEuPathDB" id="FungiDB:UREG_05076"/>
<dbReference type="InterPro" id="IPR046341">
    <property type="entry name" value="SET_dom_sf"/>
</dbReference>
<dbReference type="eggNOG" id="KOG1337">
    <property type="taxonomic scope" value="Eukaryota"/>
</dbReference>
<reference evidence="3" key="1">
    <citation type="journal article" date="2009" name="Genome Res.">
        <title>Comparative genomic analyses of the human fungal pathogens Coccidioides and their relatives.</title>
        <authorList>
            <person name="Sharpton T.J."/>
            <person name="Stajich J.E."/>
            <person name="Rounsley S.D."/>
            <person name="Gardner M.J."/>
            <person name="Wortman J.R."/>
            <person name="Jordar V.S."/>
            <person name="Maiti R."/>
            <person name="Kodira C.D."/>
            <person name="Neafsey D.E."/>
            <person name="Zeng Q."/>
            <person name="Hung C.-Y."/>
            <person name="McMahan C."/>
            <person name="Muszewska A."/>
            <person name="Grynberg M."/>
            <person name="Mandel M.A."/>
            <person name="Kellner E.M."/>
            <person name="Barker B.M."/>
            <person name="Galgiani J.N."/>
            <person name="Orbach M.J."/>
            <person name="Kirkland T.N."/>
            <person name="Cole G.T."/>
            <person name="Henn M.R."/>
            <person name="Birren B.W."/>
            <person name="Taylor J.W."/>
        </authorList>
    </citation>
    <scope>NUCLEOTIDE SEQUENCE [LARGE SCALE GENOMIC DNA]</scope>
    <source>
        <strain evidence="3">UAMH 1704</strain>
    </source>
</reference>
<dbReference type="PANTHER" id="PTHR13271:SF135">
    <property type="entry name" value="SET DOMAIN PROTEIN (AFU_ORTHOLOGUE AFUA_4G11040)"/>
    <property type="match status" value="1"/>
</dbReference>
<proteinExistence type="predicted"/>
<dbReference type="STRING" id="336963.C4JRI7"/>
<dbReference type="RefSeq" id="XP_002584387.1">
    <property type="nucleotide sequence ID" value="XM_002584341.1"/>
</dbReference>
<evidence type="ECO:0000313" key="2">
    <source>
        <dbReference type="EMBL" id="EEP80234.1"/>
    </source>
</evidence>
<keyword evidence="3" id="KW-1185">Reference proteome</keyword>
<dbReference type="InParanoid" id="C4JRI7"/>
<dbReference type="OrthoDB" id="42889at2759"/>
<accession>C4JRI7</accession>
<evidence type="ECO:0000313" key="3">
    <source>
        <dbReference type="Proteomes" id="UP000002058"/>
    </source>
</evidence>
<dbReference type="OMA" id="YVFNIFY"/>
<dbReference type="EMBL" id="CH476617">
    <property type="protein sequence ID" value="EEP80234.1"/>
    <property type="molecule type" value="Genomic_DNA"/>
</dbReference>
<dbReference type="GeneID" id="8443386"/>
<dbReference type="PANTHER" id="PTHR13271">
    <property type="entry name" value="UNCHARACTERIZED PUTATIVE METHYLTRANSFERASE"/>
    <property type="match status" value="1"/>
</dbReference>
<dbReference type="HOGENOM" id="CLU_393276_0_0_1"/>
<dbReference type="AlphaFoldDB" id="C4JRI7"/>
<feature type="region of interest" description="Disordered" evidence="1">
    <location>
        <begin position="1"/>
        <end position="35"/>
    </location>
</feature>
<feature type="compositionally biased region" description="Polar residues" evidence="1">
    <location>
        <begin position="14"/>
        <end position="24"/>
    </location>
</feature>
<name>C4JRI7_UNCRE</name>
<dbReference type="KEGG" id="ure:UREG_05076"/>
<sequence length="706" mass="80104">MAKPPEPTALQEGDANSSGSEGSLTPTPATAYTPNPKRLPLFDWIKALGGGLPDQIELSTDPIKGQCLRVRDALPESLASGTCCAICPIQATMSIMNLDNAIRGVPSHGFDYSPDFFAAVEEPGALAFFLMDQYLLGDESFWAPYIQSLPDDSQFTRLEYYTGDDLKWLEGTNLLKLREKLLERLKAKYETGLRLLKEFPNKNTPKYTWERFLWASSIILSRAFSSEVLKDYIKGTPTRVKPLEDFSVLVPLVDISNHQPLAQVEWATSLEKIGLIVHKTLLPGEEVPNNYGPRSNERLMMNYGFCIRGNVCDYREMNLRAPPDSPLAIAKQEQQTRFGASKSKLINDRYYIYNIFYPLPAHVQFLEAAIFSPQLLDAAAVLSANDRELTGLQIKEDKIYIPFDKYGNSRSILAGLGQIVLRLLNDIRVLKSNPCYQKEPSNAKQRNASFYRESQIYISECAIAVAEWTLQRARNPRACLDEIVNHLPEEYSKNVHDRIRELITTRLSFVNHDGVLFYGDGVAQILPQAADEAFAICVRNIVKATCHQQSESLDLMKIKLVYTLFLCFCTAAYRNLDNDDPSILTPRLKRWVPLLLGHYTEPPVDVSWMLEEEEVEGLLDRVEELFTTTRRMKDGIFAPLQQLIRKWKSDDQANWLSGNRLRWAWLISDEESVRLAKNPLPFMEPGSTAKEVAVDTYLYIPRYSGE</sequence>
<dbReference type="Proteomes" id="UP000002058">
    <property type="component" value="Unassembled WGS sequence"/>
</dbReference>
<dbReference type="GO" id="GO:0016279">
    <property type="term" value="F:protein-lysine N-methyltransferase activity"/>
    <property type="evidence" value="ECO:0007669"/>
    <property type="project" value="TreeGrafter"/>
</dbReference>
<dbReference type="SUPFAM" id="SSF82199">
    <property type="entry name" value="SET domain"/>
    <property type="match status" value="1"/>
</dbReference>
<gene>
    <name evidence="2" type="ORF">UREG_05076</name>
</gene>
<evidence type="ECO:0000256" key="1">
    <source>
        <dbReference type="SAM" id="MobiDB-lite"/>
    </source>
</evidence>
<feature type="compositionally biased region" description="Low complexity" evidence="1">
    <location>
        <begin position="25"/>
        <end position="35"/>
    </location>
</feature>
<dbReference type="Gene3D" id="3.90.1410.10">
    <property type="entry name" value="set domain protein methyltransferase, domain 1"/>
    <property type="match status" value="1"/>
</dbReference>
<protein>
    <recommendedName>
        <fullName evidence="4">SET domain-containing protein</fullName>
    </recommendedName>
</protein>
<evidence type="ECO:0008006" key="4">
    <source>
        <dbReference type="Google" id="ProtNLM"/>
    </source>
</evidence>
<organism evidence="2 3">
    <name type="scientific">Uncinocarpus reesii (strain UAMH 1704)</name>
    <dbReference type="NCBI Taxonomy" id="336963"/>
    <lineage>
        <taxon>Eukaryota</taxon>
        <taxon>Fungi</taxon>
        <taxon>Dikarya</taxon>
        <taxon>Ascomycota</taxon>
        <taxon>Pezizomycotina</taxon>
        <taxon>Eurotiomycetes</taxon>
        <taxon>Eurotiomycetidae</taxon>
        <taxon>Onygenales</taxon>
        <taxon>Onygenaceae</taxon>
        <taxon>Uncinocarpus</taxon>
    </lineage>
</organism>
<dbReference type="InterPro" id="IPR050600">
    <property type="entry name" value="SETD3_SETD6_MTase"/>
</dbReference>